<dbReference type="EMBL" id="CM023483">
    <property type="protein sequence ID" value="KAH6934770.1"/>
    <property type="molecule type" value="Genomic_DNA"/>
</dbReference>
<name>A0ACB7SJG5_HYAAI</name>
<gene>
    <name evidence="1" type="ORF">HPB50_000701</name>
</gene>
<keyword evidence="2" id="KW-1185">Reference proteome</keyword>
<evidence type="ECO:0000313" key="2">
    <source>
        <dbReference type="Proteomes" id="UP000821845"/>
    </source>
</evidence>
<evidence type="ECO:0000313" key="1">
    <source>
        <dbReference type="EMBL" id="KAH6934770.1"/>
    </source>
</evidence>
<protein>
    <submittedName>
        <fullName evidence="1">Uncharacterized protein</fullName>
    </submittedName>
</protein>
<proteinExistence type="predicted"/>
<comment type="caution">
    <text evidence="1">The sequence shown here is derived from an EMBL/GenBank/DDBJ whole genome shotgun (WGS) entry which is preliminary data.</text>
</comment>
<reference evidence="1" key="1">
    <citation type="submission" date="2020-05" db="EMBL/GenBank/DDBJ databases">
        <title>Large-scale comparative analyses of tick genomes elucidate their genetic diversity and vector capacities.</title>
        <authorList>
            <person name="Jia N."/>
            <person name="Wang J."/>
            <person name="Shi W."/>
            <person name="Du L."/>
            <person name="Sun Y."/>
            <person name="Zhan W."/>
            <person name="Jiang J."/>
            <person name="Wang Q."/>
            <person name="Zhang B."/>
            <person name="Ji P."/>
            <person name="Sakyi L.B."/>
            <person name="Cui X."/>
            <person name="Yuan T."/>
            <person name="Jiang B."/>
            <person name="Yang W."/>
            <person name="Lam T.T.-Y."/>
            <person name="Chang Q."/>
            <person name="Ding S."/>
            <person name="Wang X."/>
            <person name="Zhu J."/>
            <person name="Ruan X."/>
            <person name="Zhao L."/>
            <person name="Wei J."/>
            <person name="Que T."/>
            <person name="Du C."/>
            <person name="Cheng J."/>
            <person name="Dai P."/>
            <person name="Han X."/>
            <person name="Huang E."/>
            <person name="Gao Y."/>
            <person name="Liu J."/>
            <person name="Shao H."/>
            <person name="Ye R."/>
            <person name="Li L."/>
            <person name="Wei W."/>
            <person name="Wang X."/>
            <person name="Wang C."/>
            <person name="Yang T."/>
            <person name="Huo Q."/>
            <person name="Li W."/>
            <person name="Guo W."/>
            <person name="Chen H."/>
            <person name="Zhou L."/>
            <person name="Ni X."/>
            <person name="Tian J."/>
            <person name="Zhou Y."/>
            <person name="Sheng Y."/>
            <person name="Liu T."/>
            <person name="Pan Y."/>
            <person name="Xia L."/>
            <person name="Li J."/>
            <person name="Zhao F."/>
            <person name="Cao W."/>
        </authorList>
    </citation>
    <scope>NUCLEOTIDE SEQUENCE</scope>
    <source>
        <strain evidence="1">Hyas-2018</strain>
    </source>
</reference>
<dbReference type="Proteomes" id="UP000821845">
    <property type="component" value="Chromosome 3"/>
</dbReference>
<organism evidence="1 2">
    <name type="scientific">Hyalomma asiaticum</name>
    <name type="common">Tick</name>
    <dbReference type="NCBI Taxonomy" id="266040"/>
    <lineage>
        <taxon>Eukaryota</taxon>
        <taxon>Metazoa</taxon>
        <taxon>Ecdysozoa</taxon>
        <taxon>Arthropoda</taxon>
        <taxon>Chelicerata</taxon>
        <taxon>Arachnida</taxon>
        <taxon>Acari</taxon>
        <taxon>Parasitiformes</taxon>
        <taxon>Ixodida</taxon>
        <taxon>Ixodoidea</taxon>
        <taxon>Ixodidae</taxon>
        <taxon>Hyalomminae</taxon>
        <taxon>Hyalomma</taxon>
    </lineage>
</organism>
<sequence length="127" mass="14516">MIRIWNRATTSQKMLVQPRHPVHAAPEAREGDLTPTKAATSNAPARRREGDRYATQSIVTRLSLSRRVHASARQHEQAAATEQLRTPRESQSIVPQRLQRSRTPADRRPWSQTARRARDAFVPRYSS</sequence>
<accession>A0ACB7SJG5</accession>